<organism evidence="1 2">
    <name type="scientific">Aquimarina algiphila</name>
    <dbReference type="NCBI Taxonomy" id="2047982"/>
    <lineage>
        <taxon>Bacteria</taxon>
        <taxon>Pseudomonadati</taxon>
        <taxon>Bacteroidota</taxon>
        <taxon>Flavobacteriia</taxon>
        <taxon>Flavobacteriales</taxon>
        <taxon>Flavobacteriaceae</taxon>
        <taxon>Aquimarina</taxon>
    </lineage>
</organism>
<dbReference type="AlphaFoldDB" id="A0A554VP55"/>
<sequence>MIKKIFFWGCVLIGYTVFGQDIVKKEVLKQEVDTLHFQPGNFTTVRQISVRIGAGLQNDFYSEVGAALHTCRYGDTGYFSKTYYAALEWMPDQNNDIYGIKIGYETSALLLITGLEIKYQTDFKINDIVITPKIGLGIFGDANIFYGYNISTNNTPFSRIRNHQFSIVFNLNKHFLRYP</sequence>
<dbReference type="RefSeq" id="WP_143915743.1">
    <property type="nucleotide sequence ID" value="NZ_CANMIK010000008.1"/>
</dbReference>
<evidence type="ECO:0000313" key="1">
    <source>
        <dbReference type="EMBL" id="TSE10184.1"/>
    </source>
</evidence>
<dbReference type="EMBL" id="VLNR01000008">
    <property type="protein sequence ID" value="TSE10184.1"/>
    <property type="molecule type" value="Genomic_DNA"/>
</dbReference>
<keyword evidence="2" id="KW-1185">Reference proteome</keyword>
<protein>
    <recommendedName>
        <fullName evidence="3">Acyloxyacyl hydrolase</fullName>
    </recommendedName>
</protein>
<comment type="caution">
    <text evidence="1">The sequence shown here is derived from an EMBL/GenBank/DDBJ whole genome shotgun (WGS) entry which is preliminary data.</text>
</comment>
<gene>
    <name evidence="1" type="ORF">FOF46_05435</name>
</gene>
<accession>A0A554VP55</accession>
<reference evidence="1 2" key="1">
    <citation type="submission" date="2019-07" db="EMBL/GenBank/DDBJ databases">
        <title>The draft genome sequence of Aquimarina algiphila M91.</title>
        <authorList>
            <person name="Meng X."/>
        </authorList>
    </citation>
    <scope>NUCLEOTIDE SEQUENCE [LARGE SCALE GENOMIC DNA]</scope>
    <source>
        <strain evidence="1 2">M91</strain>
    </source>
</reference>
<evidence type="ECO:0008006" key="3">
    <source>
        <dbReference type="Google" id="ProtNLM"/>
    </source>
</evidence>
<dbReference type="OrthoDB" id="1164376at2"/>
<name>A0A554VP55_9FLAO</name>
<proteinExistence type="predicted"/>
<dbReference type="Proteomes" id="UP000318833">
    <property type="component" value="Unassembled WGS sequence"/>
</dbReference>
<evidence type="ECO:0000313" key="2">
    <source>
        <dbReference type="Proteomes" id="UP000318833"/>
    </source>
</evidence>